<name>A0A0G4J2U1_PLABS</name>
<evidence type="ECO:0000313" key="3">
    <source>
        <dbReference type="EMBL" id="CEP01963.1"/>
    </source>
</evidence>
<dbReference type="Gene3D" id="1.25.40.10">
    <property type="entry name" value="Tetratricopeptide repeat domain"/>
    <property type="match status" value="4"/>
</dbReference>
<dbReference type="Proteomes" id="UP000039324">
    <property type="component" value="Unassembled WGS sequence"/>
</dbReference>
<evidence type="ECO:0000313" key="4">
    <source>
        <dbReference type="Proteomes" id="UP000039324"/>
    </source>
</evidence>
<evidence type="ECO:0008006" key="5">
    <source>
        <dbReference type="Google" id="ProtNLM"/>
    </source>
</evidence>
<proteinExistence type="predicted"/>
<feature type="repeat" description="PPR" evidence="2">
    <location>
        <begin position="661"/>
        <end position="695"/>
    </location>
</feature>
<keyword evidence="4" id="KW-1185">Reference proteome</keyword>
<dbReference type="InterPro" id="IPR011990">
    <property type="entry name" value="TPR-like_helical_dom_sf"/>
</dbReference>
<feature type="repeat" description="PPR" evidence="2">
    <location>
        <begin position="525"/>
        <end position="559"/>
    </location>
</feature>
<dbReference type="EMBL" id="CDSF01000122">
    <property type="protein sequence ID" value="CEP01963.1"/>
    <property type="molecule type" value="Genomic_DNA"/>
</dbReference>
<dbReference type="Pfam" id="PF13041">
    <property type="entry name" value="PPR_2"/>
    <property type="match status" value="1"/>
</dbReference>
<dbReference type="OMA" id="AGNDHMV"/>
<dbReference type="PANTHER" id="PTHR47447:SF17">
    <property type="entry name" value="OS12G0638900 PROTEIN"/>
    <property type="match status" value="1"/>
</dbReference>
<protein>
    <recommendedName>
        <fullName evidence="5">Pentacotripeptide-repeat region of PRORP domain-containing protein</fullName>
    </recommendedName>
</protein>
<evidence type="ECO:0000256" key="1">
    <source>
        <dbReference type="ARBA" id="ARBA00022737"/>
    </source>
</evidence>
<dbReference type="InterPro" id="IPR002885">
    <property type="entry name" value="PPR_rpt"/>
</dbReference>
<keyword evidence="1" id="KW-0677">Repeat</keyword>
<dbReference type="PANTHER" id="PTHR47447">
    <property type="entry name" value="OS03G0856100 PROTEIN"/>
    <property type="match status" value="1"/>
</dbReference>
<feature type="repeat" description="PPR" evidence="2">
    <location>
        <begin position="560"/>
        <end position="594"/>
    </location>
</feature>
<organism evidence="3 4">
    <name type="scientific">Plasmodiophora brassicae</name>
    <name type="common">Clubroot disease agent</name>
    <dbReference type="NCBI Taxonomy" id="37360"/>
    <lineage>
        <taxon>Eukaryota</taxon>
        <taxon>Sar</taxon>
        <taxon>Rhizaria</taxon>
        <taxon>Endomyxa</taxon>
        <taxon>Phytomyxea</taxon>
        <taxon>Plasmodiophorida</taxon>
        <taxon>Plasmodiophoridae</taxon>
        <taxon>Plasmodiophora</taxon>
    </lineage>
</organism>
<gene>
    <name evidence="3" type="ORF">PBRA_002228</name>
</gene>
<evidence type="ECO:0000256" key="2">
    <source>
        <dbReference type="PROSITE-ProRule" id="PRU00708"/>
    </source>
</evidence>
<reference evidence="3 4" key="1">
    <citation type="submission" date="2015-02" db="EMBL/GenBank/DDBJ databases">
        <authorList>
            <person name="Chooi Y.-H."/>
        </authorList>
    </citation>
    <scope>NUCLEOTIDE SEQUENCE [LARGE SCALE GENOMIC DNA]</scope>
    <source>
        <strain evidence="3">E3</strain>
    </source>
</reference>
<dbReference type="Pfam" id="PF01535">
    <property type="entry name" value="PPR"/>
    <property type="match status" value="5"/>
</dbReference>
<feature type="repeat" description="PPR" evidence="2">
    <location>
        <begin position="249"/>
        <end position="283"/>
    </location>
</feature>
<feature type="repeat" description="PPR" evidence="2">
    <location>
        <begin position="800"/>
        <end position="834"/>
    </location>
</feature>
<dbReference type="OrthoDB" id="185373at2759"/>
<dbReference type="STRING" id="37360.A0A0G4J2U1"/>
<sequence length="859" mass="93866">MLVRVPFGRCRGVRRVALVAGRRVQAASDAFQRFVSCPSVALASMALRQEDDPGRAWHVFQMVVESRAELGVKFFHLVMSFCKRQMQSKAPDVLAAAVSHDVPVDGPLFCGFLDACQRGIPPLVDEALSLYFKCAPRSHATLFAIARLCRFAKQPERALPVILDAVQIAPDHITVGLLSVFAVCCAEARLPFAADVAERLLQLIQSKRGALLPDGPAFGNLMKTLILQKRLEQAYNVMSVMASLRLPIPVQMYTHILSALAKHGDTRQAMVVFQNMVDGNVAVDSPVLASLIAACGRAADVATVRTLHSYAAVENLLQSEIVASAFISAYDLCHDLDAAEKVFDASSARPNVHTLNAMMAAYNRRGMVQRALAVYERFKHVGLRFDMKLLHNVLSILVKAGLVHQALEVFDALSDHGTAPVSYPAFAMLVGACGRSSDSQALRKLYQHASRFSLLKNVIVVSAFAAAYGRCVELADVQSLEQHVKMLLKHDAVASAFISAYDRCRHLEGAERVFTARCTSVTRPGVETFNAIIAAYSHHGMLEKALAVVQHVKDSRLPVNMETYTTILSVLVKGDRVAEALSVFIAMVSQRFVVDTPVFASLVASCGRLSYVLSLRSLRRYAQEHGLLTNEIVLCAFIAAYDLCGDVNTAVHMFQSRRNTDVATFHAMMAAFVRHARFSEAVELFQQYASSGLPLERDETFNILCGFARANRIDEAFTVFNTLVGRGVPVPSIALSVLVVACGRRANLAFVRTLYEYACDRSLTQNVVLGSALLFAFDACGDINAAENMFAAQCRAGDADPSLFKAMVGAYCRRGMRSHAVETLERMKQAGVLVTKADLYKASLSHTLPQAGAQELAHR</sequence>
<accession>A0A0G4J2U1</accession>
<dbReference type="NCBIfam" id="TIGR00756">
    <property type="entry name" value="PPR"/>
    <property type="match status" value="5"/>
</dbReference>
<dbReference type="PROSITE" id="PS51375">
    <property type="entry name" value="PPR"/>
    <property type="match status" value="6"/>
</dbReference>
<feature type="repeat" description="PPR" evidence="2">
    <location>
        <begin position="351"/>
        <end position="385"/>
    </location>
</feature>
<dbReference type="AlphaFoldDB" id="A0A0G4J2U1"/>